<gene>
    <name evidence="3" type="ORF">FC770_01415</name>
</gene>
<dbReference type="Proteomes" id="UP000307808">
    <property type="component" value="Unassembled WGS sequence"/>
</dbReference>
<keyword evidence="1" id="KW-0812">Transmembrane</keyword>
<dbReference type="OrthoDB" id="4965457at2"/>
<accession>A0A4U2YR76</accession>
<evidence type="ECO:0000259" key="2">
    <source>
        <dbReference type="Pfam" id="PF23866"/>
    </source>
</evidence>
<comment type="caution">
    <text evidence="3">The sequence shown here is derived from an EMBL/GenBank/DDBJ whole genome shotgun (WGS) entry which is preliminary data.</text>
</comment>
<feature type="transmembrane region" description="Helical" evidence="1">
    <location>
        <begin position="164"/>
        <end position="184"/>
    </location>
</feature>
<feature type="domain" description="DUF7224" evidence="2">
    <location>
        <begin position="243"/>
        <end position="369"/>
    </location>
</feature>
<sequence>MDSLVARSGYPVSDLVDASYVIYLLCPVLAGFAAYGMRGWVTFHRSLRARRSELAVLVNAWWPLLWGGPVLVVVTVLVASWTWPPDAASWTVLLLDALTAMLCIVAGLAVGRVFPTAVAAPLVSVGVFVWIAYLPSTSSPVLHHLTPTLTGCCALSVEPSDVALRAQLTLVGGALVGLAVMTAARRLLGSSRSLHALVMALVLVSATGAASVVLATSDEQLTLTTVQARTAELSCADEAGIRVCLWPESASRTGQVGAAVADLNEALVPRGFPAVDATSSDEGADNMYVDVTPLAGPGEVTAAVARGYVNHVLDCGPRERAKVDARVAFLAVTAAGVSPEELRGEYAPEDIDEAIRQAGAAGAAARTWFFDADCRGRS</sequence>
<keyword evidence="4" id="KW-1185">Reference proteome</keyword>
<name>A0A4U2YR76_9ACTN</name>
<dbReference type="Pfam" id="PF23866">
    <property type="entry name" value="DUF7224"/>
    <property type="match status" value="1"/>
</dbReference>
<feature type="transmembrane region" description="Helical" evidence="1">
    <location>
        <begin position="87"/>
        <end position="110"/>
    </location>
</feature>
<evidence type="ECO:0000313" key="3">
    <source>
        <dbReference type="EMBL" id="TKI63868.1"/>
    </source>
</evidence>
<keyword evidence="1" id="KW-0472">Membrane</keyword>
<feature type="transmembrane region" description="Helical" evidence="1">
    <location>
        <begin position="61"/>
        <end position="81"/>
    </location>
</feature>
<protein>
    <recommendedName>
        <fullName evidence="2">DUF7224 domain-containing protein</fullName>
    </recommendedName>
</protein>
<keyword evidence="1" id="KW-1133">Transmembrane helix</keyword>
<evidence type="ECO:0000313" key="4">
    <source>
        <dbReference type="Proteomes" id="UP000307808"/>
    </source>
</evidence>
<dbReference type="AlphaFoldDB" id="A0A4U2YR76"/>
<reference evidence="3 4" key="1">
    <citation type="submission" date="2019-04" db="EMBL/GenBank/DDBJ databases">
        <authorList>
            <person name="Dong K."/>
        </authorList>
    </citation>
    <scope>NUCLEOTIDE SEQUENCE [LARGE SCALE GENOMIC DNA]</scope>
    <source>
        <strain evidence="4">dk3543</strain>
    </source>
</reference>
<dbReference type="InterPro" id="IPR055648">
    <property type="entry name" value="DUF7224"/>
</dbReference>
<feature type="transmembrane region" description="Helical" evidence="1">
    <location>
        <begin position="117"/>
        <end position="135"/>
    </location>
</feature>
<evidence type="ECO:0000256" key="1">
    <source>
        <dbReference type="SAM" id="Phobius"/>
    </source>
</evidence>
<feature type="transmembrane region" description="Helical" evidence="1">
    <location>
        <begin position="196"/>
        <end position="215"/>
    </location>
</feature>
<organism evidence="3 4">
    <name type="scientific">Nocardioides jishulii</name>
    <dbReference type="NCBI Taxonomy" id="2575440"/>
    <lineage>
        <taxon>Bacteria</taxon>
        <taxon>Bacillati</taxon>
        <taxon>Actinomycetota</taxon>
        <taxon>Actinomycetes</taxon>
        <taxon>Propionibacteriales</taxon>
        <taxon>Nocardioidaceae</taxon>
        <taxon>Nocardioides</taxon>
    </lineage>
</organism>
<proteinExistence type="predicted"/>
<dbReference type="RefSeq" id="WP_137064332.1">
    <property type="nucleotide sequence ID" value="NZ_CP040748.1"/>
</dbReference>
<dbReference type="EMBL" id="SZPY01000001">
    <property type="protein sequence ID" value="TKI63868.1"/>
    <property type="molecule type" value="Genomic_DNA"/>
</dbReference>
<feature type="transmembrane region" description="Helical" evidence="1">
    <location>
        <begin position="20"/>
        <end position="41"/>
    </location>
</feature>